<organism evidence="1 2">
    <name type="scientific">Eretmocerus hayati</name>
    <dbReference type="NCBI Taxonomy" id="131215"/>
    <lineage>
        <taxon>Eukaryota</taxon>
        <taxon>Metazoa</taxon>
        <taxon>Ecdysozoa</taxon>
        <taxon>Arthropoda</taxon>
        <taxon>Hexapoda</taxon>
        <taxon>Insecta</taxon>
        <taxon>Pterygota</taxon>
        <taxon>Neoptera</taxon>
        <taxon>Endopterygota</taxon>
        <taxon>Hymenoptera</taxon>
        <taxon>Apocrita</taxon>
        <taxon>Proctotrupomorpha</taxon>
        <taxon>Chalcidoidea</taxon>
        <taxon>Aphelinidae</taxon>
        <taxon>Aphelininae</taxon>
        <taxon>Eretmocerus</taxon>
    </lineage>
</organism>
<gene>
    <name evidence="1" type="ORF">QAD02_000919</name>
</gene>
<evidence type="ECO:0000313" key="2">
    <source>
        <dbReference type="Proteomes" id="UP001239111"/>
    </source>
</evidence>
<accession>A0ACC2NJD8</accession>
<evidence type="ECO:0000313" key="1">
    <source>
        <dbReference type="EMBL" id="KAJ8669660.1"/>
    </source>
</evidence>
<keyword evidence="2" id="KW-1185">Reference proteome</keyword>
<proteinExistence type="predicted"/>
<name>A0ACC2NJD8_9HYME</name>
<reference evidence="1" key="1">
    <citation type="submission" date="2023-04" db="EMBL/GenBank/DDBJ databases">
        <title>A chromosome-level genome assembly of the parasitoid wasp Eretmocerus hayati.</title>
        <authorList>
            <person name="Zhong Y."/>
            <person name="Liu S."/>
            <person name="Liu Y."/>
        </authorList>
    </citation>
    <scope>NUCLEOTIDE SEQUENCE</scope>
    <source>
        <strain evidence="1">ZJU_SS_LIU_2023</strain>
    </source>
</reference>
<comment type="caution">
    <text evidence="1">The sequence shown here is derived from an EMBL/GenBank/DDBJ whole genome shotgun (WGS) entry which is preliminary data.</text>
</comment>
<dbReference type="EMBL" id="CM056743">
    <property type="protein sequence ID" value="KAJ8669660.1"/>
    <property type="molecule type" value="Genomic_DNA"/>
</dbReference>
<sequence length="291" mass="33620">MKSKLTINSSFMDCLKLLETIDTFGHAGYCVSVEKSQLLQNALIILQKENHFRKCYYWGRINGIQNDYHVAYGFQRECLDGQTYYYSTDCLTWFLMPEPSKCALLLTPLAVTDFQGDASLITNVYDANPPYPPNDDPQNFQEEPLVKHLKEEDRLAATVYLVNNEAALVPRGAWSKNPDGLIVENLNFEGLDKIDASLLKSYLHARPPQNKWNANLLTRQDYNFSYDFLDTIDEDVPQDCWNLQFAQGGRLALLHNLYWPGMMFYHKINTPHYGFLYIGNGRRNMDLPFML</sequence>
<dbReference type="Proteomes" id="UP001239111">
    <property type="component" value="Chromosome 3"/>
</dbReference>
<protein>
    <submittedName>
        <fullName evidence="1">Uncharacterized protein</fullName>
    </submittedName>
</protein>